<dbReference type="PANTHER" id="PTHR43280">
    <property type="entry name" value="ARAC-FAMILY TRANSCRIPTIONAL REGULATOR"/>
    <property type="match status" value="1"/>
</dbReference>
<dbReference type="RefSeq" id="WP_188444569.1">
    <property type="nucleotide sequence ID" value="NZ_BMFD01000027.1"/>
</dbReference>
<keyword evidence="1" id="KW-0238">DNA-binding</keyword>
<evidence type="ECO:0000259" key="2">
    <source>
        <dbReference type="PROSITE" id="PS01124"/>
    </source>
</evidence>
<accession>A0ABQ1N9A5</accession>
<organism evidence="3 4">
    <name type="scientific">Belliella aquatica</name>
    <dbReference type="NCBI Taxonomy" id="1323734"/>
    <lineage>
        <taxon>Bacteria</taxon>
        <taxon>Pseudomonadati</taxon>
        <taxon>Bacteroidota</taxon>
        <taxon>Cytophagia</taxon>
        <taxon>Cytophagales</taxon>
        <taxon>Cyclobacteriaceae</taxon>
        <taxon>Belliella</taxon>
    </lineage>
</organism>
<evidence type="ECO:0000313" key="3">
    <source>
        <dbReference type="EMBL" id="GGC54917.1"/>
    </source>
</evidence>
<keyword evidence="4" id="KW-1185">Reference proteome</keyword>
<dbReference type="EMBL" id="BMFD01000027">
    <property type="protein sequence ID" value="GGC54917.1"/>
    <property type="molecule type" value="Genomic_DNA"/>
</dbReference>
<dbReference type="Gene3D" id="1.10.10.60">
    <property type="entry name" value="Homeodomain-like"/>
    <property type="match status" value="2"/>
</dbReference>
<dbReference type="PANTHER" id="PTHR43280:SF29">
    <property type="entry name" value="ARAC-FAMILY TRANSCRIPTIONAL REGULATOR"/>
    <property type="match status" value="1"/>
</dbReference>
<comment type="caution">
    <text evidence="3">The sequence shown here is derived from an EMBL/GenBank/DDBJ whole genome shotgun (WGS) entry which is preliminary data.</text>
</comment>
<proteinExistence type="predicted"/>
<sequence length="135" mass="15393">MMGLDDKEDIIFKLNIAMDFQEVYKDADLSLTKLAAIVGVHYGDLSKIIKASYGMGFKSYLNEIRIKKLLNKIQNGIVGPNVTKCMEISGYKSRVTFFNAFKSRTGLSLTEYYRHTVQFNNLNKIIFESAVLTEF</sequence>
<reference evidence="4" key="1">
    <citation type="journal article" date="2019" name="Int. J. Syst. Evol. Microbiol.">
        <title>The Global Catalogue of Microorganisms (GCM) 10K type strain sequencing project: providing services to taxonomists for standard genome sequencing and annotation.</title>
        <authorList>
            <consortium name="The Broad Institute Genomics Platform"/>
            <consortium name="The Broad Institute Genome Sequencing Center for Infectious Disease"/>
            <person name="Wu L."/>
            <person name="Ma J."/>
        </authorList>
    </citation>
    <scope>NUCLEOTIDE SEQUENCE [LARGE SCALE GENOMIC DNA]</scope>
    <source>
        <strain evidence="4">CGMCC 1.12479</strain>
    </source>
</reference>
<dbReference type="Pfam" id="PF12833">
    <property type="entry name" value="HTH_18"/>
    <property type="match status" value="1"/>
</dbReference>
<feature type="domain" description="HTH araC/xylS-type" evidence="2">
    <location>
        <begin position="15"/>
        <end position="115"/>
    </location>
</feature>
<protein>
    <recommendedName>
        <fullName evidence="2">HTH araC/xylS-type domain-containing protein</fullName>
    </recommendedName>
</protein>
<dbReference type="PROSITE" id="PS01124">
    <property type="entry name" value="HTH_ARAC_FAMILY_2"/>
    <property type="match status" value="1"/>
</dbReference>
<dbReference type="SMART" id="SM00342">
    <property type="entry name" value="HTH_ARAC"/>
    <property type="match status" value="1"/>
</dbReference>
<dbReference type="InterPro" id="IPR018060">
    <property type="entry name" value="HTH_AraC"/>
</dbReference>
<gene>
    <name evidence="3" type="ORF">GCM10010993_36620</name>
</gene>
<dbReference type="Proteomes" id="UP000635885">
    <property type="component" value="Unassembled WGS sequence"/>
</dbReference>
<evidence type="ECO:0000313" key="4">
    <source>
        <dbReference type="Proteomes" id="UP000635885"/>
    </source>
</evidence>
<evidence type="ECO:0000256" key="1">
    <source>
        <dbReference type="ARBA" id="ARBA00023125"/>
    </source>
</evidence>
<name>A0ABQ1N9A5_9BACT</name>